<keyword evidence="10" id="KW-1185">Reference proteome</keyword>
<keyword evidence="6 7" id="KW-0687">Ribonucleoprotein</keyword>
<keyword evidence="4 7" id="KW-0694">RNA-binding</keyword>
<keyword evidence="5 7" id="KW-0733">Signal recognition particle</keyword>
<dbReference type="GO" id="GO:0030942">
    <property type="term" value="F:endoplasmic reticulum signal peptide binding"/>
    <property type="evidence" value="ECO:0007669"/>
    <property type="project" value="UniProtKB-UniRule"/>
</dbReference>
<evidence type="ECO:0000256" key="8">
    <source>
        <dbReference type="SAM" id="MobiDB-lite"/>
    </source>
</evidence>
<dbReference type="InterPro" id="IPR003210">
    <property type="entry name" value="Signal_recog_particle_SRP14"/>
</dbReference>
<proteinExistence type="inferred from homology"/>
<organism evidence="9 10">
    <name type="scientific">Neoarthrinium moseri</name>
    <dbReference type="NCBI Taxonomy" id="1658444"/>
    <lineage>
        <taxon>Eukaryota</taxon>
        <taxon>Fungi</taxon>
        <taxon>Dikarya</taxon>
        <taxon>Ascomycota</taxon>
        <taxon>Pezizomycotina</taxon>
        <taxon>Sordariomycetes</taxon>
        <taxon>Xylariomycetidae</taxon>
        <taxon>Amphisphaeriales</taxon>
        <taxon>Apiosporaceae</taxon>
        <taxon>Neoarthrinium</taxon>
    </lineage>
</organism>
<dbReference type="GO" id="GO:0008312">
    <property type="term" value="F:7S RNA binding"/>
    <property type="evidence" value="ECO:0007669"/>
    <property type="project" value="UniProtKB-UniRule"/>
</dbReference>
<dbReference type="PANTHER" id="PTHR12013">
    <property type="entry name" value="SIGNAL RECOGNITION PARTICLE 14 KD PROTEIN"/>
    <property type="match status" value="1"/>
</dbReference>
<dbReference type="SUPFAM" id="SSF54762">
    <property type="entry name" value="Signal recognition particle alu RNA binding heterodimer, SRP9/14"/>
    <property type="match status" value="1"/>
</dbReference>
<evidence type="ECO:0000256" key="7">
    <source>
        <dbReference type="RuleBase" id="RU368100"/>
    </source>
</evidence>
<comment type="subcellular location">
    <subcellularLocation>
        <location evidence="1 7">Cytoplasm</location>
    </subcellularLocation>
</comment>
<comment type="similarity">
    <text evidence="2 7">Belongs to the SRP14 family.</text>
</comment>
<sequence length="132" mass="14768">MGHLSNDEFFVKLQELFDGRKGKDHGAIYLTQKRLSYKQPIPEATTDAVIPELHPPQPLPILIRATNGKSKEKRKEKLKVKLSTVVEPDALPAFFARYADVCKASMTTLKPRDRSKRKGKAKKKKTTAAPAA</sequence>
<feature type="compositionally biased region" description="Basic residues" evidence="8">
    <location>
        <begin position="113"/>
        <end position="126"/>
    </location>
</feature>
<dbReference type="Proteomes" id="UP000829685">
    <property type="component" value="Unassembled WGS sequence"/>
</dbReference>
<evidence type="ECO:0000256" key="2">
    <source>
        <dbReference type="ARBA" id="ARBA00010349"/>
    </source>
</evidence>
<reference evidence="9" key="1">
    <citation type="submission" date="2021-03" db="EMBL/GenBank/DDBJ databases">
        <title>Revisited historic fungal species revealed as producer of novel bioactive compounds through whole genome sequencing and comparative genomics.</title>
        <authorList>
            <person name="Vignolle G.A."/>
            <person name="Hochenegger N."/>
            <person name="Mach R.L."/>
            <person name="Mach-Aigner A.R."/>
            <person name="Javad Rahimi M."/>
            <person name="Salim K.A."/>
            <person name="Chan C.M."/>
            <person name="Lim L.B.L."/>
            <person name="Cai F."/>
            <person name="Druzhinina I.S."/>
            <person name="U'Ren J.M."/>
            <person name="Derntl C."/>
        </authorList>
    </citation>
    <scope>NUCLEOTIDE SEQUENCE</scope>
    <source>
        <strain evidence="9">TUCIM 5799</strain>
    </source>
</reference>
<dbReference type="Gene3D" id="3.30.720.10">
    <property type="entry name" value="Signal recognition particle alu RNA binding heterodimer, srp9/1"/>
    <property type="match status" value="1"/>
</dbReference>
<dbReference type="OrthoDB" id="19209at2759"/>
<comment type="subunit">
    <text evidence="7">Component of a fungal signal recognition particle (SRP) complex that consists of a 7SL RNA molecule (scR1) and at least six protein subunits: SRP72, SRP68, SRP54, SEC65, SRP21 and SRP14.</text>
</comment>
<dbReference type="Pfam" id="PF02290">
    <property type="entry name" value="SRP14"/>
    <property type="match status" value="1"/>
</dbReference>
<evidence type="ECO:0000313" key="9">
    <source>
        <dbReference type="EMBL" id="KAI1863685.1"/>
    </source>
</evidence>
<accession>A0A9P9WHR8</accession>
<evidence type="ECO:0000256" key="5">
    <source>
        <dbReference type="ARBA" id="ARBA00023135"/>
    </source>
</evidence>
<evidence type="ECO:0000256" key="1">
    <source>
        <dbReference type="ARBA" id="ARBA00004496"/>
    </source>
</evidence>
<evidence type="ECO:0000256" key="4">
    <source>
        <dbReference type="ARBA" id="ARBA00022884"/>
    </source>
</evidence>
<feature type="region of interest" description="Disordered" evidence="8">
    <location>
        <begin position="106"/>
        <end position="132"/>
    </location>
</feature>
<evidence type="ECO:0000256" key="6">
    <source>
        <dbReference type="ARBA" id="ARBA00023274"/>
    </source>
</evidence>
<gene>
    <name evidence="9" type="ORF">JX265_008902</name>
</gene>
<comment type="function">
    <text evidence="7">Component of the signal recognition particle (SRP) complex, a ribonucleoprotein complex that mediates the cotranslational targeting of secretory and membrane proteins to the endoplasmic reticulum (ER).</text>
</comment>
<dbReference type="InterPro" id="IPR009018">
    <property type="entry name" value="Signal_recog_particle_SRP9/14"/>
</dbReference>
<name>A0A9P9WHR8_9PEZI</name>
<evidence type="ECO:0000313" key="10">
    <source>
        <dbReference type="Proteomes" id="UP000829685"/>
    </source>
</evidence>
<evidence type="ECO:0000256" key="3">
    <source>
        <dbReference type="ARBA" id="ARBA00022490"/>
    </source>
</evidence>
<dbReference type="GO" id="GO:0006614">
    <property type="term" value="P:SRP-dependent cotranslational protein targeting to membrane"/>
    <property type="evidence" value="ECO:0007669"/>
    <property type="project" value="UniProtKB-UniRule"/>
</dbReference>
<comment type="caution">
    <text evidence="9">The sequence shown here is derived from an EMBL/GenBank/DDBJ whole genome shotgun (WGS) entry which is preliminary data.</text>
</comment>
<dbReference type="AlphaFoldDB" id="A0A9P9WHR8"/>
<protein>
    <recommendedName>
        <fullName evidence="7">Signal recognition particle subunit SRP14</fullName>
    </recommendedName>
    <alternativeName>
        <fullName evidence="7">Signal recognition particle 14 kDa protein</fullName>
    </alternativeName>
</protein>
<keyword evidence="3 7" id="KW-0963">Cytoplasm</keyword>
<dbReference type="EMBL" id="JAFIMR010000025">
    <property type="protein sequence ID" value="KAI1863685.1"/>
    <property type="molecule type" value="Genomic_DNA"/>
</dbReference>
<dbReference type="GO" id="GO:0005786">
    <property type="term" value="C:signal recognition particle, endoplasmic reticulum targeting"/>
    <property type="evidence" value="ECO:0007669"/>
    <property type="project" value="UniProtKB-UniRule"/>
</dbReference>